<evidence type="ECO:0000313" key="2">
    <source>
        <dbReference type="EMBL" id="CBY15232.1"/>
    </source>
</evidence>
<accession>E4Y020</accession>
<keyword evidence="1" id="KW-1133">Transmembrane helix</keyword>
<name>E4Y020_OIKDI</name>
<dbReference type="Proteomes" id="UP000001307">
    <property type="component" value="Unassembled WGS sequence"/>
</dbReference>
<protein>
    <submittedName>
        <fullName evidence="2">Uncharacterized protein</fullName>
    </submittedName>
</protein>
<dbReference type="InParanoid" id="E4Y020"/>
<dbReference type="AlphaFoldDB" id="E4Y020"/>
<sequence>MQFHYEDAPCTSRNRDFLVMKIIFCISLLLGPISAQNGRGKAQKKYNKILERKRRKGLDVSAAEIEQLERQFNIAPQAVAAAEEEQFEKKVNTVLEEIKEEYKKFVKTEKSVISTAGNTARNPDKLQHCFTCSVSVDVNSGIEPWLQCIQSGAMLQCNGDENACLTIERRQAGKPYMVQMGCKQVTSCLNSVPDWRFNAGECHPKSNGGSRCAHCCDNNVPSNSRVCNLERWSQFKLGIQQEWNVTETFTNV</sequence>
<feature type="transmembrane region" description="Helical" evidence="1">
    <location>
        <begin position="17"/>
        <end position="35"/>
    </location>
</feature>
<organism evidence="2">
    <name type="scientific">Oikopleura dioica</name>
    <name type="common">Tunicate</name>
    <dbReference type="NCBI Taxonomy" id="34765"/>
    <lineage>
        <taxon>Eukaryota</taxon>
        <taxon>Metazoa</taxon>
        <taxon>Chordata</taxon>
        <taxon>Tunicata</taxon>
        <taxon>Appendicularia</taxon>
        <taxon>Copelata</taxon>
        <taxon>Oikopleuridae</taxon>
        <taxon>Oikopleura</taxon>
    </lineage>
</organism>
<reference evidence="2" key="1">
    <citation type="journal article" date="2010" name="Science">
        <title>Plasticity of animal genome architecture unmasked by rapid evolution of a pelagic tunicate.</title>
        <authorList>
            <person name="Denoeud F."/>
            <person name="Henriet S."/>
            <person name="Mungpakdee S."/>
            <person name="Aury J.M."/>
            <person name="Da Silva C."/>
            <person name="Brinkmann H."/>
            <person name="Mikhaleva J."/>
            <person name="Olsen L.C."/>
            <person name="Jubin C."/>
            <person name="Canestro C."/>
            <person name="Bouquet J.M."/>
            <person name="Danks G."/>
            <person name="Poulain J."/>
            <person name="Campsteijn C."/>
            <person name="Adamski M."/>
            <person name="Cross I."/>
            <person name="Yadetie F."/>
            <person name="Muffato M."/>
            <person name="Louis A."/>
            <person name="Butcher S."/>
            <person name="Tsagkogeorga G."/>
            <person name="Konrad A."/>
            <person name="Singh S."/>
            <person name="Jensen M.F."/>
            <person name="Cong E.H."/>
            <person name="Eikeseth-Otteraa H."/>
            <person name="Noel B."/>
            <person name="Anthouard V."/>
            <person name="Porcel B.M."/>
            <person name="Kachouri-Lafond R."/>
            <person name="Nishino A."/>
            <person name="Ugolini M."/>
            <person name="Chourrout P."/>
            <person name="Nishida H."/>
            <person name="Aasland R."/>
            <person name="Huzurbazar S."/>
            <person name="Westhof E."/>
            <person name="Delsuc F."/>
            <person name="Lehrach H."/>
            <person name="Reinhardt R."/>
            <person name="Weissenbach J."/>
            <person name="Roy S.W."/>
            <person name="Artiguenave F."/>
            <person name="Postlethwait J.H."/>
            <person name="Manak J.R."/>
            <person name="Thompson E.M."/>
            <person name="Jaillon O."/>
            <person name="Du Pasquier L."/>
            <person name="Boudinot P."/>
            <person name="Liberles D.A."/>
            <person name="Volff J.N."/>
            <person name="Philippe H."/>
            <person name="Lenhard B."/>
            <person name="Roest Crollius H."/>
            <person name="Wincker P."/>
            <person name="Chourrout D."/>
        </authorList>
    </citation>
    <scope>NUCLEOTIDE SEQUENCE [LARGE SCALE GENOMIC DNA]</scope>
</reference>
<proteinExistence type="predicted"/>
<keyword evidence="1" id="KW-0472">Membrane</keyword>
<dbReference type="OrthoDB" id="10327097at2759"/>
<evidence type="ECO:0000256" key="1">
    <source>
        <dbReference type="SAM" id="Phobius"/>
    </source>
</evidence>
<evidence type="ECO:0000313" key="3">
    <source>
        <dbReference type="Proteomes" id="UP000001307"/>
    </source>
</evidence>
<gene>
    <name evidence="2" type="ORF">GSOID_T00012128001</name>
</gene>
<keyword evidence="1" id="KW-0812">Transmembrane</keyword>
<keyword evidence="3" id="KW-1185">Reference proteome</keyword>
<dbReference type="EMBL" id="FN653449">
    <property type="protein sequence ID" value="CBY15232.1"/>
    <property type="molecule type" value="Genomic_DNA"/>
</dbReference>